<keyword evidence="6" id="KW-0175">Coiled coil</keyword>
<dbReference type="CDD" id="cd00265">
    <property type="entry name" value="MADS_MEF2_like"/>
    <property type="match status" value="1"/>
</dbReference>
<evidence type="ECO:0000256" key="4">
    <source>
        <dbReference type="ARBA" id="ARBA00023163"/>
    </source>
</evidence>
<dbReference type="SUPFAM" id="SSF55455">
    <property type="entry name" value="SRF-like"/>
    <property type="match status" value="1"/>
</dbReference>
<dbReference type="PROSITE" id="PS50066">
    <property type="entry name" value="MADS_BOX_2"/>
    <property type="match status" value="1"/>
</dbReference>
<keyword evidence="2" id="KW-0805">Transcription regulation</keyword>
<evidence type="ECO:0000259" key="7">
    <source>
        <dbReference type="PROSITE" id="PS50066"/>
    </source>
</evidence>
<proteinExistence type="predicted"/>
<dbReference type="EMBL" id="RCHU01000652">
    <property type="protein sequence ID" value="TKR98943.1"/>
    <property type="molecule type" value="Genomic_DNA"/>
</dbReference>
<name>A0A4U5PQ10_POPAL</name>
<dbReference type="FunFam" id="3.40.1810.10:FF:000006">
    <property type="entry name" value="Agamous-like MADS-box protein AGL62"/>
    <property type="match status" value="1"/>
</dbReference>
<dbReference type="InterPro" id="IPR033896">
    <property type="entry name" value="MEF2-like_N"/>
</dbReference>
<keyword evidence="4" id="KW-0804">Transcription</keyword>
<accession>A0A4U5PQ10</accession>
<comment type="caution">
    <text evidence="8">The sequence shown here is derived from an EMBL/GenBank/DDBJ whole genome shotgun (WGS) entry which is preliminary data.</text>
</comment>
<dbReference type="GO" id="GO:0000978">
    <property type="term" value="F:RNA polymerase II cis-regulatory region sequence-specific DNA binding"/>
    <property type="evidence" value="ECO:0007669"/>
    <property type="project" value="TreeGrafter"/>
</dbReference>
<dbReference type="GO" id="GO:0005634">
    <property type="term" value="C:nucleus"/>
    <property type="evidence" value="ECO:0007669"/>
    <property type="project" value="UniProtKB-SubCell"/>
</dbReference>
<dbReference type="PRINTS" id="PR00404">
    <property type="entry name" value="MADSDOMAIN"/>
</dbReference>
<evidence type="ECO:0000256" key="2">
    <source>
        <dbReference type="ARBA" id="ARBA00023015"/>
    </source>
</evidence>
<evidence type="ECO:0000256" key="6">
    <source>
        <dbReference type="SAM" id="Coils"/>
    </source>
</evidence>
<evidence type="ECO:0000256" key="3">
    <source>
        <dbReference type="ARBA" id="ARBA00023125"/>
    </source>
</evidence>
<dbReference type="PANTHER" id="PTHR11945:SF776">
    <property type="entry name" value="AGAMOUS-LIKE 50-RELATED"/>
    <property type="match status" value="1"/>
</dbReference>
<dbReference type="GO" id="GO:0045944">
    <property type="term" value="P:positive regulation of transcription by RNA polymerase II"/>
    <property type="evidence" value="ECO:0007669"/>
    <property type="project" value="InterPro"/>
</dbReference>
<evidence type="ECO:0000313" key="8">
    <source>
        <dbReference type="EMBL" id="TKR98943.1"/>
    </source>
</evidence>
<dbReference type="PANTHER" id="PTHR11945">
    <property type="entry name" value="MADS BOX PROTEIN"/>
    <property type="match status" value="1"/>
</dbReference>
<gene>
    <name evidence="8" type="ORF">D5086_0000198100</name>
</gene>
<keyword evidence="3" id="KW-0238">DNA-binding</keyword>
<dbReference type="GO" id="GO:0000981">
    <property type="term" value="F:DNA-binding transcription factor activity, RNA polymerase II-specific"/>
    <property type="evidence" value="ECO:0007669"/>
    <property type="project" value="TreeGrafter"/>
</dbReference>
<dbReference type="Pfam" id="PF00319">
    <property type="entry name" value="SRF-TF"/>
    <property type="match status" value="1"/>
</dbReference>
<protein>
    <submittedName>
        <fullName evidence="8">Agamous-like MADS-box protein AGL62</fullName>
    </submittedName>
</protein>
<feature type="domain" description="MADS-box" evidence="7">
    <location>
        <begin position="6"/>
        <end position="66"/>
    </location>
</feature>
<comment type="subcellular location">
    <subcellularLocation>
        <location evidence="1">Nucleus</location>
    </subcellularLocation>
</comment>
<dbReference type="SMART" id="SM00432">
    <property type="entry name" value="MADS"/>
    <property type="match status" value="1"/>
</dbReference>
<dbReference type="AlphaFoldDB" id="A0A4U5PQ10"/>
<dbReference type="Gene3D" id="6.10.140.920">
    <property type="match status" value="1"/>
</dbReference>
<feature type="coiled-coil region" evidence="6">
    <location>
        <begin position="97"/>
        <end position="163"/>
    </location>
</feature>
<keyword evidence="5" id="KW-0539">Nucleus</keyword>
<dbReference type="InterPro" id="IPR036879">
    <property type="entry name" value="TF_MADSbox_sf"/>
</dbReference>
<dbReference type="GO" id="GO:0046983">
    <property type="term" value="F:protein dimerization activity"/>
    <property type="evidence" value="ECO:0007669"/>
    <property type="project" value="InterPro"/>
</dbReference>
<evidence type="ECO:0000256" key="5">
    <source>
        <dbReference type="ARBA" id="ARBA00023242"/>
    </source>
</evidence>
<organism evidence="8">
    <name type="scientific">Populus alba</name>
    <name type="common">White poplar</name>
    <dbReference type="NCBI Taxonomy" id="43335"/>
    <lineage>
        <taxon>Eukaryota</taxon>
        <taxon>Viridiplantae</taxon>
        <taxon>Streptophyta</taxon>
        <taxon>Embryophyta</taxon>
        <taxon>Tracheophyta</taxon>
        <taxon>Spermatophyta</taxon>
        <taxon>Magnoliopsida</taxon>
        <taxon>eudicotyledons</taxon>
        <taxon>Gunneridae</taxon>
        <taxon>Pentapetalae</taxon>
        <taxon>rosids</taxon>
        <taxon>fabids</taxon>
        <taxon>Malpighiales</taxon>
        <taxon>Salicaceae</taxon>
        <taxon>Saliceae</taxon>
        <taxon>Populus</taxon>
    </lineage>
</organism>
<sequence>MVRKSKGRQKLEMVKIPNESNLMVTFSKRRSGLFKKASELCTLCGAEVSMIVFSPGKKVFSFGHPSVEKVMERYVSGNIPQTSGAFHLIEAHRNARVHELNMQLTQAANQLEVEKKRGEDLDRMRKASQSRNWWENPIQELSLEQLEQLKASLLDLKQDVTRHAKHILLQSSAPQPFIAANPSTSGNHLFDTRNTGFISNMAVPPFNTNMSGTPFNTNMSGTPFNASSAMPPFGYSLGYGTGFF</sequence>
<dbReference type="InterPro" id="IPR002100">
    <property type="entry name" value="TF_MADSbox"/>
</dbReference>
<dbReference type="Gene3D" id="3.40.1810.10">
    <property type="entry name" value="Transcription factor, MADS-box"/>
    <property type="match status" value="1"/>
</dbReference>
<reference evidence="8" key="1">
    <citation type="submission" date="2018-10" db="EMBL/GenBank/DDBJ databases">
        <title>Population genomic analysis revealed the cold adaptation of white poplar.</title>
        <authorList>
            <person name="Liu Y.-J."/>
        </authorList>
    </citation>
    <scope>NUCLEOTIDE SEQUENCE [LARGE SCALE GENOMIC DNA]</scope>
    <source>
        <strain evidence="8">PAL-ZL1</strain>
    </source>
</reference>
<evidence type="ECO:0000256" key="1">
    <source>
        <dbReference type="ARBA" id="ARBA00004123"/>
    </source>
</evidence>